<keyword evidence="3" id="KW-1185">Reference proteome</keyword>
<sequence length="121" mass="13346">MVRTNPILPSPLNPRPDLRRVNKLGSPSIAGKLPSKPTNTPKFADKCSRPRCLGCHFSKVKGAQKLRSSLITMQIVDEAGLRISDCSARDVLCWNLQSYLEALELKSREAKCKSHSAQVTS</sequence>
<evidence type="ECO:0000313" key="3">
    <source>
        <dbReference type="Proteomes" id="UP000834106"/>
    </source>
</evidence>
<organism evidence="2 3">
    <name type="scientific">Fraxinus pennsylvanica</name>
    <dbReference type="NCBI Taxonomy" id="56036"/>
    <lineage>
        <taxon>Eukaryota</taxon>
        <taxon>Viridiplantae</taxon>
        <taxon>Streptophyta</taxon>
        <taxon>Embryophyta</taxon>
        <taxon>Tracheophyta</taxon>
        <taxon>Spermatophyta</taxon>
        <taxon>Magnoliopsida</taxon>
        <taxon>eudicotyledons</taxon>
        <taxon>Gunneridae</taxon>
        <taxon>Pentapetalae</taxon>
        <taxon>asterids</taxon>
        <taxon>lamiids</taxon>
        <taxon>Lamiales</taxon>
        <taxon>Oleaceae</taxon>
        <taxon>Oleeae</taxon>
        <taxon>Fraxinus</taxon>
    </lineage>
</organism>
<reference evidence="2" key="1">
    <citation type="submission" date="2023-05" db="EMBL/GenBank/DDBJ databases">
        <authorList>
            <person name="Huff M."/>
        </authorList>
    </citation>
    <scope>NUCLEOTIDE SEQUENCE</scope>
</reference>
<accession>A0AAD1YKH3</accession>
<feature type="region of interest" description="Disordered" evidence="1">
    <location>
        <begin position="1"/>
        <end position="42"/>
    </location>
</feature>
<protein>
    <submittedName>
        <fullName evidence="2">Uncharacterized protein</fullName>
    </submittedName>
</protein>
<evidence type="ECO:0000256" key="1">
    <source>
        <dbReference type="SAM" id="MobiDB-lite"/>
    </source>
</evidence>
<evidence type="ECO:0000313" key="2">
    <source>
        <dbReference type="EMBL" id="CAI9752603.1"/>
    </source>
</evidence>
<dbReference type="PANTHER" id="PTHR34278">
    <property type="entry name" value="PROTEIN THI031, PUTATIVE-RELATED"/>
    <property type="match status" value="1"/>
</dbReference>
<dbReference type="AlphaFoldDB" id="A0AAD1YKH3"/>
<gene>
    <name evidence="2" type="ORF">FPE_LOCUS34</name>
</gene>
<name>A0AAD1YKH3_9LAMI</name>
<dbReference type="Proteomes" id="UP000834106">
    <property type="component" value="Chromosome 1"/>
</dbReference>
<dbReference type="PANTHER" id="PTHR34278:SF1">
    <property type="entry name" value="PROTEIN THI031, PUTATIVE-RELATED"/>
    <property type="match status" value="1"/>
</dbReference>
<dbReference type="EMBL" id="OU503036">
    <property type="protein sequence ID" value="CAI9752603.1"/>
    <property type="molecule type" value="Genomic_DNA"/>
</dbReference>
<proteinExistence type="predicted"/>